<dbReference type="OrthoDB" id="590761at2759"/>
<organism evidence="3 4">
    <name type="scientific">Ectocarpus siliculosus</name>
    <name type="common">Brown alga</name>
    <name type="synonym">Conferva siliculosa</name>
    <dbReference type="NCBI Taxonomy" id="2880"/>
    <lineage>
        <taxon>Eukaryota</taxon>
        <taxon>Sar</taxon>
        <taxon>Stramenopiles</taxon>
        <taxon>Ochrophyta</taxon>
        <taxon>PX clade</taxon>
        <taxon>Phaeophyceae</taxon>
        <taxon>Ectocarpales</taxon>
        <taxon>Ectocarpaceae</taxon>
        <taxon>Ectocarpus</taxon>
    </lineage>
</organism>
<dbReference type="GO" id="GO:0003743">
    <property type="term" value="F:translation initiation factor activity"/>
    <property type="evidence" value="ECO:0007669"/>
    <property type="project" value="UniProtKB-KW"/>
</dbReference>
<gene>
    <name evidence="3" type="primary">nCBP</name>
    <name evidence="3" type="ORF">Esi_0010_0026</name>
</gene>
<dbReference type="AlphaFoldDB" id="D8LBW9"/>
<dbReference type="EMBL" id="FN649733">
    <property type="protein sequence ID" value="CBN79152.1"/>
    <property type="molecule type" value="Genomic_DNA"/>
</dbReference>
<keyword evidence="1" id="KW-0396">Initiation factor</keyword>
<reference evidence="3 4" key="1">
    <citation type="journal article" date="2010" name="Nature">
        <title>The Ectocarpus genome and the independent evolution of multicellularity in brown algae.</title>
        <authorList>
            <person name="Cock J.M."/>
            <person name="Sterck L."/>
            <person name="Rouze P."/>
            <person name="Scornet D."/>
            <person name="Allen A.E."/>
            <person name="Amoutzias G."/>
            <person name="Anthouard V."/>
            <person name="Artiguenave F."/>
            <person name="Aury J.M."/>
            <person name="Badger J.H."/>
            <person name="Beszteri B."/>
            <person name="Billiau K."/>
            <person name="Bonnet E."/>
            <person name="Bothwell J.H."/>
            <person name="Bowler C."/>
            <person name="Boyen C."/>
            <person name="Brownlee C."/>
            <person name="Carrano C.J."/>
            <person name="Charrier B."/>
            <person name="Cho G.Y."/>
            <person name="Coelho S.M."/>
            <person name="Collen J."/>
            <person name="Corre E."/>
            <person name="Da Silva C."/>
            <person name="Delage L."/>
            <person name="Delaroque N."/>
            <person name="Dittami S.M."/>
            <person name="Doulbeau S."/>
            <person name="Elias M."/>
            <person name="Farnham G."/>
            <person name="Gachon C.M."/>
            <person name="Gschloessl B."/>
            <person name="Heesch S."/>
            <person name="Jabbari K."/>
            <person name="Jubin C."/>
            <person name="Kawai H."/>
            <person name="Kimura K."/>
            <person name="Kloareg B."/>
            <person name="Kupper F.C."/>
            <person name="Lang D."/>
            <person name="Le Bail A."/>
            <person name="Leblanc C."/>
            <person name="Lerouge P."/>
            <person name="Lohr M."/>
            <person name="Lopez P.J."/>
            <person name="Martens C."/>
            <person name="Maumus F."/>
            <person name="Michel G."/>
            <person name="Miranda-Saavedra D."/>
            <person name="Morales J."/>
            <person name="Moreau H."/>
            <person name="Motomura T."/>
            <person name="Nagasato C."/>
            <person name="Napoli C.A."/>
            <person name="Nelson D.R."/>
            <person name="Nyvall-Collen P."/>
            <person name="Peters A.F."/>
            <person name="Pommier C."/>
            <person name="Potin P."/>
            <person name="Poulain J."/>
            <person name="Quesneville H."/>
            <person name="Read B."/>
            <person name="Rensing S.A."/>
            <person name="Ritter A."/>
            <person name="Rousvoal S."/>
            <person name="Samanta M."/>
            <person name="Samson G."/>
            <person name="Schroeder D.C."/>
            <person name="Segurens B."/>
            <person name="Strittmatter M."/>
            <person name="Tonon T."/>
            <person name="Tregear J.W."/>
            <person name="Valentin K."/>
            <person name="von Dassow P."/>
            <person name="Yamagishi T."/>
            <person name="Van de Peer Y."/>
            <person name="Wincker P."/>
        </authorList>
    </citation>
    <scope>NUCLEOTIDE SEQUENCE [LARGE SCALE GENOMIC DNA]</scope>
    <source>
        <strain evidence="4">Ec32 / CCAP1310/4</strain>
    </source>
</reference>
<dbReference type="GO" id="GO:0000340">
    <property type="term" value="F:RNA 7-methylguanosine cap binding"/>
    <property type="evidence" value="ECO:0007669"/>
    <property type="project" value="TreeGrafter"/>
</dbReference>
<dbReference type="PANTHER" id="PTHR11960:SF18">
    <property type="entry name" value="EUKARYOTIC TRANSLATION INITIATION FACTOR 4E HOMOLOGOUS PROTEIN, ISOFORM B"/>
    <property type="match status" value="1"/>
</dbReference>
<dbReference type="Proteomes" id="UP000002630">
    <property type="component" value="Linkage Group LG08"/>
</dbReference>
<proteinExistence type="inferred from homology"/>
<dbReference type="InterPro" id="IPR023398">
    <property type="entry name" value="TIF_eIF4e-like"/>
</dbReference>
<name>D8LBW9_ECTSI</name>
<feature type="region of interest" description="Disordered" evidence="2">
    <location>
        <begin position="266"/>
        <end position="538"/>
    </location>
</feature>
<feature type="compositionally biased region" description="Basic and acidic residues" evidence="2">
    <location>
        <begin position="340"/>
        <end position="350"/>
    </location>
</feature>
<keyword evidence="4" id="KW-1185">Reference proteome</keyword>
<feature type="compositionally biased region" description="Basic and acidic residues" evidence="2">
    <location>
        <begin position="397"/>
        <end position="466"/>
    </location>
</feature>
<dbReference type="PANTHER" id="PTHR11960">
    <property type="entry name" value="EUKARYOTIC TRANSLATION INITIATION FACTOR 4E RELATED"/>
    <property type="match status" value="1"/>
</dbReference>
<feature type="compositionally biased region" description="Basic and acidic residues" evidence="2">
    <location>
        <begin position="507"/>
        <end position="524"/>
    </location>
</feature>
<feature type="compositionally biased region" description="Low complexity" evidence="2">
    <location>
        <begin position="50"/>
        <end position="69"/>
    </location>
</feature>
<feature type="region of interest" description="Disordered" evidence="2">
    <location>
        <begin position="34"/>
        <end position="69"/>
    </location>
</feature>
<feature type="compositionally biased region" description="Basic and acidic residues" evidence="2">
    <location>
        <begin position="307"/>
        <end position="321"/>
    </location>
</feature>
<dbReference type="EMBL" id="FN647683">
    <property type="protein sequence ID" value="CBN79152.1"/>
    <property type="molecule type" value="Genomic_DNA"/>
</dbReference>
<dbReference type="OMA" id="TNGWIAS"/>
<dbReference type="SUPFAM" id="SSF55418">
    <property type="entry name" value="eIF4e-like"/>
    <property type="match status" value="1"/>
</dbReference>
<evidence type="ECO:0000256" key="1">
    <source>
        <dbReference type="RuleBase" id="RU004374"/>
    </source>
</evidence>
<dbReference type="InParanoid" id="D8LBW9"/>
<dbReference type="eggNOG" id="KOG1669">
    <property type="taxonomic scope" value="Eukaryota"/>
</dbReference>
<comment type="similarity">
    <text evidence="1">Belongs to the eukaryotic initiation factor 4E family.</text>
</comment>
<sequence length="538" mass="57579">MHSCKSLPDYAYAARFLSGFRGLKASSYPGPLGKAAHSAGHLHSSLEPPAGGDHSNNNGGGAAAATDGLADSASGPAYESLYNEPEDLTGTRQTLIQNRYCFWYYRKGAQKESKDPSEAYESGIKVVDSFQTVEHFWRIYNHILRADQVPNATDVHLFRDGIKPTWEDASNSRGGQLLIRLKKGLASRAWESLVLAIIGEQFDVGNEICGAVVSVRYSEDVISVWNRSASNTEGIEKIRDTVKRLLQIPSFVQVEYRRHQDNLGAASVREERGGGGFPAASPGFGPRGGPPGGAWTRHGRGGGPRGMGDRGDDHHHKDGERAAPAAGGGMPQETWARGPPEARDRDRDAGGFRGGGGGGGMGGFRPPPGRWAERRAAEEAGGGGGAGKDYGGGGGAGDRERGDGGGKGFGRGDRVDREKDLEKWGKVRKDPTSHRDRDRDRERGDPTFRDRAEFRDRDTTDRDWGRLRRPGPPPGVGGGLRGIGGGDGGGGGDHRRPREGGGGGLQRLERQSSLDEGKGRDWGKLRHTTPASPDGDKR</sequence>
<keyword evidence="1" id="KW-0648">Protein biosynthesis</keyword>
<dbReference type="Gene3D" id="3.30.760.10">
    <property type="entry name" value="RNA Cap, Translation Initiation Factor Eif4e"/>
    <property type="match status" value="1"/>
</dbReference>
<evidence type="ECO:0000313" key="4">
    <source>
        <dbReference type="Proteomes" id="UP000002630"/>
    </source>
</evidence>
<dbReference type="GO" id="GO:0016281">
    <property type="term" value="C:eukaryotic translation initiation factor 4F complex"/>
    <property type="evidence" value="ECO:0007669"/>
    <property type="project" value="TreeGrafter"/>
</dbReference>
<feature type="compositionally biased region" description="Gly residues" evidence="2">
    <location>
        <begin position="380"/>
        <end position="396"/>
    </location>
</feature>
<evidence type="ECO:0000256" key="2">
    <source>
        <dbReference type="SAM" id="MobiDB-lite"/>
    </source>
</evidence>
<dbReference type="STRING" id="2880.D8LBW9"/>
<dbReference type="InterPro" id="IPR001040">
    <property type="entry name" value="TIF_eIF_4E"/>
</dbReference>
<dbReference type="Pfam" id="PF01652">
    <property type="entry name" value="IF4E"/>
    <property type="match status" value="1"/>
</dbReference>
<keyword evidence="1" id="KW-0694">RNA-binding</keyword>
<evidence type="ECO:0000313" key="3">
    <source>
        <dbReference type="EMBL" id="CBN79152.1"/>
    </source>
</evidence>
<accession>D8LBW9</accession>
<feature type="compositionally biased region" description="Gly residues" evidence="2">
    <location>
        <begin position="476"/>
        <end position="491"/>
    </location>
</feature>
<protein>
    <submittedName>
        <fullName evidence="3">Novel cap binding protein nCBP</fullName>
    </submittedName>
</protein>
<feature type="compositionally biased region" description="Gly residues" evidence="2">
    <location>
        <begin position="351"/>
        <end position="363"/>
    </location>
</feature>